<evidence type="ECO:0000256" key="5">
    <source>
        <dbReference type="ARBA" id="ARBA00022741"/>
    </source>
</evidence>
<evidence type="ECO:0000256" key="7">
    <source>
        <dbReference type="ARBA" id="ARBA00022884"/>
    </source>
</evidence>
<dbReference type="GO" id="GO:0016874">
    <property type="term" value="F:ligase activity"/>
    <property type="evidence" value="ECO:0007669"/>
    <property type="project" value="UniProtKB-KW"/>
</dbReference>
<keyword evidence="8" id="KW-0648">Protein biosynthesis</keyword>
<organism evidence="11 12">
    <name type="scientific">Goodea atripinnis</name>
    <dbReference type="NCBI Taxonomy" id="208336"/>
    <lineage>
        <taxon>Eukaryota</taxon>
        <taxon>Metazoa</taxon>
        <taxon>Chordata</taxon>
        <taxon>Craniata</taxon>
        <taxon>Vertebrata</taxon>
        <taxon>Euteleostomi</taxon>
        <taxon>Actinopterygii</taxon>
        <taxon>Neopterygii</taxon>
        <taxon>Teleostei</taxon>
        <taxon>Neoteleostei</taxon>
        <taxon>Acanthomorphata</taxon>
        <taxon>Ovalentaria</taxon>
        <taxon>Atherinomorphae</taxon>
        <taxon>Cyprinodontiformes</taxon>
        <taxon>Goodeidae</taxon>
        <taxon>Goodea</taxon>
    </lineage>
</organism>
<evidence type="ECO:0000313" key="11">
    <source>
        <dbReference type="EMBL" id="MEQ2162658.1"/>
    </source>
</evidence>
<dbReference type="Pfam" id="PF01411">
    <property type="entry name" value="tRNA-synt_2c"/>
    <property type="match status" value="2"/>
</dbReference>
<keyword evidence="6" id="KW-0067">ATP-binding</keyword>
<comment type="caution">
    <text evidence="11">The sequence shown here is derived from an EMBL/GenBank/DDBJ whole genome shotgun (WGS) entry which is preliminary data.</text>
</comment>
<evidence type="ECO:0000256" key="2">
    <source>
        <dbReference type="ARBA" id="ARBA00013168"/>
    </source>
</evidence>
<evidence type="ECO:0000256" key="1">
    <source>
        <dbReference type="ARBA" id="ARBA00008226"/>
    </source>
</evidence>
<keyword evidence="3" id="KW-0820">tRNA-binding</keyword>
<sequence length="291" mass="32340">MASYRRVVNSQKCVRAGGKHNDLDDVGRDVYHHTFFEMLGNWSFGDYFKEEACWMAWSLLTEHYGIPADRLYVSYFGGDAASGLLADEETRHIWLDLGYVYICLQLGLRLVLGHLTGLLLFRVPPARILPFGLKDNFWEMGDTGPCGPCTEIHYDHVGGRDAAGLVNADNPEVVEIWNLVFIQYNRSVPVCFREVDHSLRLLPQFSVDTGMGLERLVSVLQGKRSNYDTDLFTPLLDAIHQVHTGPEECSHGGGAIAMPTTSGLYRSASLTESILGCLEPSECPANQLAAL</sequence>
<keyword evidence="12" id="KW-1185">Reference proteome</keyword>
<proteinExistence type="inferred from homology"/>
<dbReference type="CDD" id="cd00673">
    <property type="entry name" value="AlaRS_core"/>
    <property type="match status" value="1"/>
</dbReference>
<reference evidence="11 12" key="1">
    <citation type="submission" date="2021-06" db="EMBL/GenBank/DDBJ databases">
        <authorList>
            <person name="Palmer J.M."/>
        </authorList>
    </citation>
    <scope>NUCLEOTIDE SEQUENCE [LARGE SCALE GENOMIC DNA]</scope>
    <source>
        <strain evidence="11 12">GA_2019</strain>
        <tissue evidence="11">Muscle</tissue>
    </source>
</reference>
<dbReference type="EC" id="6.1.1.7" evidence="2"/>
<evidence type="ECO:0000259" key="10">
    <source>
        <dbReference type="PROSITE" id="PS50860"/>
    </source>
</evidence>
<feature type="domain" description="Alanyl-transfer RNA synthetases family profile" evidence="10">
    <location>
        <begin position="1"/>
        <end position="242"/>
    </location>
</feature>
<keyword evidence="5" id="KW-0547">Nucleotide-binding</keyword>
<dbReference type="SUPFAM" id="SSF55681">
    <property type="entry name" value="Class II aaRS and biotin synthetases"/>
    <property type="match status" value="1"/>
</dbReference>
<evidence type="ECO:0000256" key="6">
    <source>
        <dbReference type="ARBA" id="ARBA00022840"/>
    </source>
</evidence>
<name>A0ABV0MW74_9TELE</name>
<gene>
    <name evidence="11" type="primary">AARS1_2</name>
    <name evidence="11" type="ORF">GOODEAATRI_022116</name>
</gene>
<evidence type="ECO:0000256" key="3">
    <source>
        <dbReference type="ARBA" id="ARBA00022555"/>
    </source>
</evidence>
<dbReference type="InterPro" id="IPR045864">
    <property type="entry name" value="aa-tRNA-synth_II/BPL/LPL"/>
</dbReference>
<evidence type="ECO:0000256" key="9">
    <source>
        <dbReference type="ARBA" id="ARBA00023146"/>
    </source>
</evidence>
<evidence type="ECO:0000313" key="12">
    <source>
        <dbReference type="Proteomes" id="UP001476798"/>
    </source>
</evidence>
<dbReference type="InterPro" id="IPR018164">
    <property type="entry name" value="Ala-tRNA-synth_IIc_N"/>
</dbReference>
<keyword evidence="4 11" id="KW-0436">Ligase</keyword>
<dbReference type="InterPro" id="IPR018165">
    <property type="entry name" value="Ala-tRNA-synth_IIc_core"/>
</dbReference>
<keyword evidence="9" id="KW-0030">Aminoacyl-tRNA synthetase</keyword>
<keyword evidence="7" id="KW-0694">RNA-binding</keyword>
<dbReference type="PANTHER" id="PTHR11777:SF8">
    <property type="entry name" value="ALANINE--TRNA LIGASE, MITOCHONDRIAL"/>
    <property type="match status" value="1"/>
</dbReference>
<dbReference type="InterPro" id="IPR050058">
    <property type="entry name" value="Ala-tRNA_ligase"/>
</dbReference>
<dbReference type="PANTHER" id="PTHR11777">
    <property type="entry name" value="ALANYL-TRNA SYNTHETASE"/>
    <property type="match status" value="1"/>
</dbReference>
<dbReference type="EMBL" id="JAHRIO010012224">
    <property type="protein sequence ID" value="MEQ2162658.1"/>
    <property type="molecule type" value="Genomic_DNA"/>
</dbReference>
<comment type="similarity">
    <text evidence="1">Belongs to the class-II aminoacyl-tRNA synthetase family.</text>
</comment>
<dbReference type="Proteomes" id="UP001476798">
    <property type="component" value="Unassembled WGS sequence"/>
</dbReference>
<evidence type="ECO:0000256" key="4">
    <source>
        <dbReference type="ARBA" id="ARBA00022598"/>
    </source>
</evidence>
<evidence type="ECO:0000256" key="8">
    <source>
        <dbReference type="ARBA" id="ARBA00022917"/>
    </source>
</evidence>
<dbReference type="Gene3D" id="3.30.930.10">
    <property type="entry name" value="Bira Bifunctional Protein, Domain 2"/>
    <property type="match status" value="1"/>
</dbReference>
<protein>
    <recommendedName>
        <fullName evidence="2">alanine--tRNA ligase</fullName>
        <ecNumber evidence="2">6.1.1.7</ecNumber>
    </recommendedName>
</protein>
<accession>A0ABV0MW74</accession>
<dbReference type="PROSITE" id="PS50860">
    <property type="entry name" value="AA_TRNA_LIGASE_II_ALA"/>
    <property type="match status" value="1"/>
</dbReference>